<sequence length="111" mass="12820">MHIEKLKLKQGGECGYLIKKDDQEVGSFILAEQEKGVSRLRQLHVAGDVSKAGILYVFELIQDYVKEEDVHELQVESHSKDLNHLLAHQQFECNDEKGQLWIYKVNNDQRG</sequence>
<dbReference type="RefSeq" id="WP_244754822.1">
    <property type="nucleotide sequence ID" value="NZ_CP095074.1"/>
</dbReference>
<organism evidence="1 2">
    <name type="scientific">Halobacillus shinanisalinarum</name>
    <dbReference type="NCBI Taxonomy" id="2932258"/>
    <lineage>
        <taxon>Bacteria</taxon>
        <taxon>Bacillati</taxon>
        <taxon>Bacillota</taxon>
        <taxon>Bacilli</taxon>
        <taxon>Bacillales</taxon>
        <taxon>Bacillaceae</taxon>
        <taxon>Halobacillus</taxon>
    </lineage>
</organism>
<evidence type="ECO:0008006" key="3">
    <source>
        <dbReference type="Google" id="ProtNLM"/>
    </source>
</evidence>
<evidence type="ECO:0000313" key="1">
    <source>
        <dbReference type="EMBL" id="UOQ94967.1"/>
    </source>
</evidence>
<accession>A0ABY4H5V5</accession>
<reference evidence="1 2" key="1">
    <citation type="submission" date="2022-04" db="EMBL/GenBank/DDBJ databases">
        <title>Halobacillus sp. isolated from saltern.</title>
        <authorList>
            <person name="Won M."/>
            <person name="Lee C.-M."/>
            <person name="Woen H.-Y."/>
            <person name="Kwon S.-W."/>
        </authorList>
    </citation>
    <scope>NUCLEOTIDE SEQUENCE [LARGE SCALE GENOMIC DNA]</scope>
    <source>
        <strain evidence="1 2">SSTM10-2</strain>
    </source>
</reference>
<name>A0ABY4H5V5_9BACI</name>
<evidence type="ECO:0000313" key="2">
    <source>
        <dbReference type="Proteomes" id="UP000831880"/>
    </source>
</evidence>
<keyword evidence="2" id="KW-1185">Reference proteome</keyword>
<gene>
    <name evidence="1" type="ORF">MUO14_08585</name>
</gene>
<dbReference type="EMBL" id="CP095074">
    <property type="protein sequence ID" value="UOQ94967.1"/>
    <property type="molecule type" value="Genomic_DNA"/>
</dbReference>
<proteinExistence type="predicted"/>
<dbReference type="Proteomes" id="UP000831880">
    <property type="component" value="Chromosome"/>
</dbReference>
<protein>
    <recommendedName>
        <fullName evidence="3">N-acetyltransferase domain-containing protein</fullName>
    </recommendedName>
</protein>